<dbReference type="GO" id="GO:0016705">
    <property type="term" value="F:oxidoreductase activity, acting on paired donors, with incorporation or reduction of molecular oxygen"/>
    <property type="evidence" value="ECO:0007669"/>
    <property type="project" value="InterPro"/>
</dbReference>
<name>A0AA41U730_9ACTN</name>
<dbReference type="EC" id="1.-.-.-" evidence="3"/>
<evidence type="ECO:0000259" key="2">
    <source>
        <dbReference type="Pfam" id="PF00296"/>
    </source>
</evidence>
<evidence type="ECO:0000313" key="4">
    <source>
        <dbReference type="Proteomes" id="UP001165378"/>
    </source>
</evidence>
<keyword evidence="4" id="KW-1185">Reference proteome</keyword>
<dbReference type="CDD" id="cd01097">
    <property type="entry name" value="Tetrahydromethanopterin_reductase"/>
    <property type="match status" value="1"/>
</dbReference>
<dbReference type="Gene3D" id="3.20.20.30">
    <property type="entry name" value="Luciferase-like domain"/>
    <property type="match status" value="1"/>
</dbReference>
<dbReference type="InterPro" id="IPR036661">
    <property type="entry name" value="Luciferase-like_sf"/>
</dbReference>
<reference evidence="3" key="1">
    <citation type="submission" date="2022-01" db="EMBL/GenBank/DDBJ databases">
        <title>Genome-Based Taxonomic Classification of the Phylum Actinobacteria.</title>
        <authorList>
            <person name="Gao Y."/>
        </authorList>
    </citation>
    <scope>NUCLEOTIDE SEQUENCE</scope>
    <source>
        <strain evidence="3">KLBMP 8922</strain>
    </source>
</reference>
<dbReference type="NCBIfam" id="TIGR03841">
    <property type="entry name" value="F420_Rv3093c"/>
    <property type="match status" value="1"/>
</dbReference>
<proteinExistence type="predicted"/>
<organism evidence="3 4">
    <name type="scientific">Yinghuangia soli</name>
    <dbReference type="NCBI Taxonomy" id="2908204"/>
    <lineage>
        <taxon>Bacteria</taxon>
        <taxon>Bacillati</taxon>
        <taxon>Actinomycetota</taxon>
        <taxon>Actinomycetes</taxon>
        <taxon>Kitasatosporales</taxon>
        <taxon>Streptomycetaceae</taxon>
        <taxon>Yinghuangia</taxon>
    </lineage>
</organism>
<dbReference type="Pfam" id="PF00296">
    <property type="entry name" value="Bac_luciferase"/>
    <property type="match status" value="1"/>
</dbReference>
<accession>A0AA41U730</accession>
<dbReference type="SUPFAM" id="SSF51679">
    <property type="entry name" value="Bacterial luciferase-like"/>
    <property type="match status" value="1"/>
</dbReference>
<sequence length="327" mass="35236">MNRQNDPRRYGITMPFPAPLPDHPAIARELVDAGYTDIWSIEVDGLDGFTPLALAAAGAPEARLGTAIVSPYTRGPALLAMTAAAMAELAPGRFHLGLGAASKPIVSDWNGTAYDRPYQRVRDTVRFLRAALSGERVAEQYDTFAVDGFRLARPPQTPPPIYLAALREGMLRLAGREADGAILNWLSADDVKRVAPYVHEGGPGKEIVCRIFVCPTEDADAARSSFRRMVTAYLNVPGYAAYQRWLGRTDVLQPMWDAWAAGDRRAALAAVPDSVVDDLLVHGSPAQCRAAIQRYIDNGVTVPVVWLIDAGTGSDHLAHALALAPGS</sequence>
<dbReference type="PANTHER" id="PTHR43244:SF1">
    <property type="entry name" value="5,10-METHYLENETETRAHYDROMETHANOPTERIN REDUCTASE"/>
    <property type="match status" value="1"/>
</dbReference>
<dbReference type="EMBL" id="JAKFHA010000054">
    <property type="protein sequence ID" value="MCF2533642.1"/>
    <property type="molecule type" value="Genomic_DNA"/>
</dbReference>
<protein>
    <submittedName>
        <fullName evidence="3">LLM class F420-dependent oxidoreductase</fullName>
        <ecNumber evidence="3">1.-.-.-</ecNumber>
    </submittedName>
</protein>
<evidence type="ECO:0000313" key="3">
    <source>
        <dbReference type="EMBL" id="MCF2533642.1"/>
    </source>
</evidence>
<keyword evidence="1 3" id="KW-0560">Oxidoreductase</keyword>
<dbReference type="RefSeq" id="WP_235058410.1">
    <property type="nucleotide sequence ID" value="NZ_JAKFHA010000054.1"/>
</dbReference>
<dbReference type="InterPro" id="IPR050564">
    <property type="entry name" value="F420-G6PD/mer"/>
</dbReference>
<evidence type="ECO:0000256" key="1">
    <source>
        <dbReference type="ARBA" id="ARBA00023002"/>
    </source>
</evidence>
<comment type="caution">
    <text evidence="3">The sequence shown here is derived from an EMBL/GenBank/DDBJ whole genome shotgun (WGS) entry which is preliminary data.</text>
</comment>
<dbReference type="Proteomes" id="UP001165378">
    <property type="component" value="Unassembled WGS sequence"/>
</dbReference>
<feature type="domain" description="Luciferase-like" evidence="2">
    <location>
        <begin position="18"/>
        <end position="301"/>
    </location>
</feature>
<dbReference type="PANTHER" id="PTHR43244">
    <property type="match status" value="1"/>
</dbReference>
<dbReference type="InterPro" id="IPR011251">
    <property type="entry name" value="Luciferase-like_dom"/>
</dbReference>
<gene>
    <name evidence="3" type="ORF">LZ495_41380</name>
</gene>
<dbReference type="AlphaFoldDB" id="A0AA41U730"/>
<dbReference type="InterPro" id="IPR022526">
    <property type="entry name" value="F420_Rv3093c"/>
</dbReference>